<evidence type="ECO:0000256" key="4">
    <source>
        <dbReference type="ARBA" id="ARBA00023157"/>
    </source>
</evidence>
<comment type="function">
    <text evidence="6">Putative Notch ligand involved in the mediation of Notch signaling.</text>
</comment>
<comment type="subcellular location">
    <subcellularLocation>
        <location evidence="6">Membrane</location>
        <topology evidence="6">Single-pass type I membrane protein</topology>
    </subcellularLocation>
</comment>
<protein>
    <recommendedName>
        <fullName evidence="6">Delta-like protein</fullName>
    </recommendedName>
</protein>
<evidence type="ECO:0000259" key="7">
    <source>
        <dbReference type="PROSITE" id="PS51051"/>
    </source>
</evidence>
<keyword evidence="3 6" id="KW-0677">Repeat</keyword>
<evidence type="ECO:0000256" key="6">
    <source>
        <dbReference type="RuleBase" id="RU280815"/>
    </source>
</evidence>
<dbReference type="Proteomes" id="UP001195483">
    <property type="component" value="Unassembled WGS sequence"/>
</dbReference>
<keyword evidence="4 5" id="KW-1015">Disulfide bond</keyword>
<dbReference type="InterPro" id="IPR000742">
    <property type="entry name" value="EGF"/>
</dbReference>
<feature type="disulfide bond" evidence="5">
    <location>
        <begin position="57"/>
        <end position="69"/>
    </location>
</feature>
<dbReference type="AlphaFoldDB" id="A0AAE0T9D7"/>
<dbReference type="PROSITE" id="PS51051">
    <property type="entry name" value="DSL"/>
    <property type="match status" value="1"/>
</dbReference>
<keyword evidence="6" id="KW-0472">Membrane</keyword>
<feature type="disulfide bond" evidence="5">
    <location>
        <begin position="77"/>
        <end position="86"/>
    </location>
</feature>
<accession>A0AAE0T9D7</accession>
<feature type="disulfide bond" evidence="5">
    <location>
        <begin position="44"/>
        <end position="53"/>
    </location>
</feature>
<evidence type="ECO:0000256" key="2">
    <source>
        <dbReference type="ARBA" id="ARBA00022536"/>
    </source>
</evidence>
<dbReference type="InterPro" id="IPR001774">
    <property type="entry name" value="DSL"/>
</dbReference>
<dbReference type="SMART" id="SM00051">
    <property type="entry name" value="DSL"/>
    <property type="match status" value="1"/>
</dbReference>
<dbReference type="Pfam" id="PF01414">
    <property type="entry name" value="DSL"/>
    <property type="match status" value="1"/>
</dbReference>
<evidence type="ECO:0000256" key="1">
    <source>
        <dbReference type="ARBA" id="ARBA00022473"/>
    </source>
</evidence>
<evidence type="ECO:0000313" key="8">
    <source>
        <dbReference type="EMBL" id="KAK3606185.1"/>
    </source>
</evidence>
<keyword evidence="2 6" id="KW-0245">EGF-like domain</keyword>
<keyword evidence="6" id="KW-0732">Signal</keyword>
<reference evidence="8" key="1">
    <citation type="journal article" date="2021" name="Genome Biol. Evol.">
        <title>A High-Quality Reference Genome for a Parasitic Bivalve with Doubly Uniparental Inheritance (Bivalvia: Unionida).</title>
        <authorList>
            <person name="Smith C.H."/>
        </authorList>
    </citation>
    <scope>NUCLEOTIDE SEQUENCE</scope>
    <source>
        <strain evidence="8">CHS0354</strain>
    </source>
</reference>
<sequence>MYKDRLATKFYPVRTILGNHGAGTKGCTDYAHSRRLLLGISAFCDQHYYGHDCSIKCVGQNGCDGHYSCDDKGRKVCRPGWSGTECTEQIKEGEADCRVYNDRPDFGASSWTGTYNCSKQQDDVPIALNLTKTDGNIAVNGYVTFGNVQTLITGTFAHVAKFLVVQTPSDLKVPLMGFVYTSAELNLLLTTPTTLDGSIAFLGDNRSVCDVHISRQEDYFGGCNFRGSCIRYGTNRNDYYCCCHIGFTGNNCENRSEGPVIG</sequence>
<feature type="domain" description="DSL" evidence="7">
    <location>
        <begin position="42"/>
        <end position="86"/>
    </location>
</feature>
<organism evidence="8 9">
    <name type="scientific">Potamilus streckersoni</name>
    <dbReference type="NCBI Taxonomy" id="2493646"/>
    <lineage>
        <taxon>Eukaryota</taxon>
        <taxon>Metazoa</taxon>
        <taxon>Spiralia</taxon>
        <taxon>Lophotrochozoa</taxon>
        <taxon>Mollusca</taxon>
        <taxon>Bivalvia</taxon>
        <taxon>Autobranchia</taxon>
        <taxon>Heteroconchia</taxon>
        <taxon>Palaeoheterodonta</taxon>
        <taxon>Unionida</taxon>
        <taxon>Unionoidea</taxon>
        <taxon>Unionidae</taxon>
        <taxon>Ambleminae</taxon>
        <taxon>Lampsilini</taxon>
        <taxon>Potamilus</taxon>
    </lineage>
</organism>
<dbReference type="FunFam" id="2.10.25.140:FF:000001">
    <property type="entry name" value="Delta-like protein"/>
    <property type="match status" value="1"/>
</dbReference>
<keyword evidence="9" id="KW-1185">Reference proteome</keyword>
<dbReference type="Gene3D" id="2.10.25.140">
    <property type="match status" value="1"/>
</dbReference>
<evidence type="ECO:0000313" key="9">
    <source>
        <dbReference type="Proteomes" id="UP001195483"/>
    </source>
</evidence>
<evidence type="ECO:0000256" key="5">
    <source>
        <dbReference type="PROSITE-ProRule" id="PRU00377"/>
    </source>
</evidence>
<dbReference type="EMBL" id="JAEAOA010000675">
    <property type="protein sequence ID" value="KAK3606185.1"/>
    <property type="molecule type" value="Genomic_DNA"/>
</dbReference>
<reference evidence="8" key="3">
    <citation type="submission" date="2023-05" db="EMBL/GenBank/DDBJ databases">
        <authorList>
            <person name="Smith C.H."/>
        </authorList>
    </citation>
    <scope>NUCLEOTIDE SEQUENCE</scope>
    <source>
        <strain evidence="8">CHS0354</strain>
        <tissue evidence="8">Mantle</tissue>
    </source>
</reference>
<dbReference type="GO" id="GO:0016020">
    <property type="term" value="C:membrane"/>
    <property type="evidence" value="ECO:0007669"/>
    <property type="project" value="UniProtKB-SubCell"/>
</dbReference>
<proteinExistence type="predicted"/>
<gene>
    <name evidence="8" type="ORF">CHS0354_010827</name>
</gene>
<keyword evidence="6" id="KW-1133">Transmembrane helix</keyword>
<evidence type="ECO:0000256" key="3">
    <source>
        <dbReference type="ARBA" id="ARBA00022737"/>
    </source>
</evidence>
<keyword evidence="1 6" id="KW-0217">Developmental protein</keyword>
<dbReference type="GO" id="GO:0007154">
    <property type="term" value="P:cell communication"/>
    <property type="evidence" value="ECO:0007669"/>
    <property type="project" value="InterPro"/>
</dbReference>
<reference evidence="8" key="2">
    <citation type="journal article" date="2021" name="Genome Biol. Evol.">
        <title>Developing a high-quality reference genome for a parasitic bivalve with doubly uniparental inheritance (Bivalvia: Unionida).</title>
        <authorList>
            <person name="Smith C.H."/>
        </authorList>
    </citation>
    <scope>NUCLEOTIDE SEQUENCE</scope>
    <source>
        <strain evidence="8">CHS0354</strain>
        <tissue evidence="8">Mantle</tissue>
    </source>
</reference>
<keyword evidence="6" id="KW-0812">Transmembrane</keyword>
<comment type="caution">
    <text evidence="8">The sequence shown here is derived from an EMBL/GenBank/DDBJ whole genome shotgun (WGS) entry which is preliminary data.</text>
</comment>
<name>A0AAE0T9D7_9BIVA</name>
<dbReference type="PROSITE" id="PS01186">
    <property type="entry name" value="EGF_2"/>
    <property type="match status" value="1"/>
</dbReference>